<feature type="chain" id="PRO_5020630368" evidence="2">
    <location>
        <begin position="31"/>
        <end position="200"/>
    </location>
</feature>
<feature type="region of interest" description="Disordered" evidence="1">
    <location>
        <begin position="180"/>
        <end position="200"/>
    </location>
</feature>
<gene>
    <name evidence="3" type="ORF">ETU37_14750</name>
</gene>
<accession>A0A4Q5J041</accession>
<dbReference type="AlphaFoldDB" id="A0A4Q5J041"/>
<reference evidence="3 4" key="1">
    <citation type="submission" date="2019-01" db="EMBL/GenBank/DDBJ databases">
        <title>Nocardioides guangzhouensis sp. nov., an actinobacterium isolated from soil.</title>
        <authorList>
            <person name="Fu Y."/>
            <person name="Cai Y."/>
            <person name="Lin Z."/>
            <person name="Chen P."/>
        </authorList>
    </citation>
    <scope>NUCLEOTIDE SEQUENCE [LARGE SCALE GENOMIC DNA]</scope>
    <source>
        <strain evidence="3 4">NBRC 105384</strain>
    </source>
</reference>
<evidence type="ECO:0000313" key="4">
    <source>
        <dbReference type="Proteomes" id="UP000291189"/>
    </source>
</evidence>
<evidence type="ECO:0000313" key="3">
    <source>
        <dbReference type="EMBL" id="RYU10968.1"/>
    </source>
</evidence>
<organism evidence="3 4">
    <name type="scientific">Nocardioides iriomotensis</name>
    <dbReference type="NCBI Taxonomy" id="715784"/>
    <lineage>
        <taxon>Bacteria</taxon>
        <taxon>Bacillati</taxon>
        <taxon>Actinomycetota</taxon>
        <taxon>Actinomycetes</taxon>
        <taxon>Propionibacteriales</taxon>
        <taxon>Nocardioidaceae</taxon>
        <taxon>Nocardioides</taxon>
    </lineage>
</organism>
<comment type="caution">
    <text evidence="3">The sequence shown here is derived from an EMBL/GenBank/DDBJ whole genome shotgun (WGS) entry which is preliminary data.</text>
</comment>
<dbReference type="OrthoDB" id="3789718at2"/>
<keyword evidence="4" id="KW-1185">Reference proteome</keyword>
<dbReference type="RefSeq" id="WP_129988108.1">
    <property type="nucleotide sequence ID" value="NZ_SDPU01000027.1"/>
</dbReference>
<feature type="signal peptide" evidence="2">
    <location>
        <begin position="1"/>
        <end position="30"/>
    </location>
</feature>
<proteinExistence type="predicted"/>
<name>A0A4Q5J041_9ACTN</name>
<evidence type="ECO:0000256" key="1">
    <source>
        <dbReference type="SAM" id="MobiDB-lite"/>
    </source>
</evidence>
<sequence length="200" mass="21084">MSKRFSLPTRALVATTTVAAALLAPATAHAGSLTIGDGTGDSWQEEISHGKVTGFSPAGSAVNADIVAVKVKHSARRVVVKTTFLDLSSKAEGVVTQTKVKTNEGRHYRIVFAKDGDSRGSTGYLAGRRCGGIHEKVSFSKNVVKVSVPRRCLSAPRWIKVVSGGGNYWEKGDGNRASYRDIAGSTGPSLSGKSGKIRRV</sequence>
<protein>
    <submittedName>
        <fullName evidence="3">Uncharacterized protein</fullName>
    </submittedName>
</protein>
<dbReference type="Proteomes" id="UP000291189">
    <property type="component" value="Unassembled WGS sequence"/>
</dbReference>
<dbReference type="EMBL" id="SDPU01000027">
    <property type="protein sequence ID" value="RYU10968.1"/>
    <property type="molecule type" value="Genomic_DNA"/>
</dbReference>
<evidence type="ECO:0000256" key="2">
    <source>
        <dbReference type="SAM" id="SignalP"/>
    </source>
</evidence>
<keyword evidence="2" id="KW-0732">Signal</keyword>